<dbReference type="InterPro" id="IPR005312">
    <property type="entry name" value="DUF1759"/>
</dbReference>
<accession>A0ABM5KFP5</accession>
<evidence type="ECO:0000256" key="1">
    <source>
        <dbReference type="SAM" id="MobiDB-lite"/>
    </source>
</evidence>
<dbReference type="GeneID" id="126886207"/>
<protein>
    <recommendedName>
        <fullName evidence="2">DUF1758 domain-containing protein</fullName>
    </recommendedName>
</protein>
<dbReference type="Pfam" id="PF03564">
    <property type="entry name" value="DUF1759"/>
    <property type="match status" value="1"/>
</dbReference>
<feature type="compositionally biased region" description="Low complexity" evidence="1">
    <location>
        <begin position="401"/>
        <end position="435"/>
    </location>
</feature>
<proteinExistence type="predicted"/>
<feature type="region of interest" description="Disordered" evidence="1">
    <location>
        <begin position="399"/>
        <end position="440"/>
    </location>
</feature>
<name>A0ABM5KFP5_DIAVI</name>
<dbReference type="Proteomes" id="UP001652700">
    <property type="component" value="Unplaced"/>
</dbReference>
<dbReference type="PANTHER" id="PTHR47331">
    <property type="entry name" value="PHD-TYPE DOMAIN-CONTAINING PROTEIN"/>
    <property type="match status" value="1"/>
</dbReference>
<feature type="domain" description="DUF1758" evidence="2">
    <location>
        <begin position="480"/>
        <end position="607"/>
    </location>
</feature>
<dbReference type="RefSeq" id="XP_050509026.1">
    <property type="nucleotide sequence ID" value="XM_050653069.1"/>
</dbReference>
<sequence>MSQEQNVPSQKNDELASELKRLHITRGNCKSQITKFKTYLDKENSKNNPDFAQLKVRLSKIEPLFQAFDDIQIQIECLETSNDVANQNERLEFEDSYFSVVSEGQAILNKSTDQQVANASISSNPNSSNAPTHHVKLPSISLPYFDGSFDQFLFYKDTFQALIHNDKSIPDINKFHYLRLSLKGQAADLLKSLEISANNYSVAWNLLVQRYENKPLLKKNHIKALFETKPATKECHVELRNILDEMNRHLRALKVLEEPVDSWDALIIHLFSIKLDSTTRREWESEYAKHDKVTREIFCNFLSEKCRILETLNIQGNKVKQNVKSLFSSNSPTCYFCNKEHTIYNCKSFIELSPRSRLAEVKKLKLCVNCLRNNHSTNQCRSMRCRKCDSNHNTLLHFGVNNQDNNQNFNSNNPDTSRRNTSQNNHNSNFNANHSTETSDSPEISSNCLIAGNNSPSIVLLSTALVDIFDNHGDVFSCRILLDSGSESSFISEEMCNKLNVNTTPIQCSITGVGQKTTNILKQTVVSVQARQVPFKTSFKCLVIPKITSRIPSNFINTSSLKIPHNLILADPTFNKPGPIDILIGADNFWDLLMVGQSTVTEGLDLINRFSSLNKLQRVTAYCYRFFDNCRVPKANRKSGALDAQELNHALNTLIRIVQRQEFPNEYLDLSKSKPINSKKIKANSVV</sequence>
<organism evidence="3 4">
    <name type="scientific">Diabrotica virgifera virgifera</name>
    <name type="common">western corn rootworm</name>
    <dbReference type="NCBI Taxonomy" id="50390"/>
    <lineage>
        <taxon>Eukaryota</taxon>
        <taxon>Metazoa</taxon>
        <taxon>Ecdysozoa</taxon>
        <taxon>Arthropoda</taxon>
        <taxon>Hexapoda</taxon>
        <taxon>Insecta</taxon>
        <taxon>Pterygota</taxon>
        <taxon>Neoptera</taxon>
        <taxon>Endopterygota</taxon>
        <taxon>Coleoptera</taxon>
        <taxon>Polyphaga</taxon>
        <taxon>Cucujiformia</taxon>
        <taxon>Chrysomeloidea</taxon>
        <taxon>Chrysomelidae</taxon>
        <taxon>Galerucinae</taxon>
        <taxon>Diabroticina</taxon>
        <taxon>Diabroticites</taxon>
        <taxon>Diabrotica</taxon>
    </lineage>
</organism>
<dbReference type="Gene3D" id="2.40.70.10">
    <property type="entry name" value="Acid Proteases"/>
    <property type="match status" value="1"/>
</dbReference>
<dbReference type="InterPro" id="IPR008737">
    <property type="entry name" value="DUF1758"/>
</dbReference>
<evidence type="ECO:0000313" key="4">
    <source>
        <dbReference type="Proteomes" id="UP001652700"/>
    </source>
</evidence>
<keyword evidence="4" id="KW-1185">Reference proteome</keyword>
<dbReference type="SUPFAM" id="SSF50630">
    <property type="entry name" value="Acid proteases"/>
    <property type="match status" value="1"/>
</dbReference>
<evidence type="ECO:0000313" key="3">
    <source>
        <dbReference type="EnsemblMetazoa" id="XP_050509026.1"/>
    </source>
</evidence>
<dbReference type="EnsemblMetazoa" id="XM_050653069.1">
    <property type="protein sequence ID" value="XP_050509026.1"/>
    <property type="gene ID" value="LOC126886207"/>
</dbReference>
<reference evidence="3" key="1">
    <citation type="submission" date="2025-05" db="UniProtKB">
        <authorList>
            <consortium name="EnsemblMetazoa"/>
        </authorList>
    </citation>
    <scope>IDENTIFICATION</scope>
</reference>
<dbReference type="InterPro" id="IPR021109">
    <property type="entry name" value="Peptidase_aspartic_dom_sf"/>
</dbReference>
<evidence type="ECO:0000259" key="2">
    <source>
        <dbReference type="Pfam" id="PF05585"/>
    </source>
</evidence>
<dbReference type="PANTHER" id="PTHR47331:SF5">
    <property type="entry name" value="RIBONUCLEASE H"/>
    <property type="match status" value="1"/>
</dbReference>
<dbReference type="Pfam" id="PF05585">
    <property type="entry name" value="DUF1758"/>
    <property type="match status" value="1"/>
</dbReference>